<keyword evidence="1" id="KW-0812">Transmembrane</keyword>
<evidence type="ECO:0000313" key="2">
    <source>
        <dbReference type="EMBL" id="MDP9763612.1"/>
    </source>
</evidence>
<dbReference type="EMBL" id="JAURUR010000002">
    <property type="protein sequence ID" value="MDP9763612.1"/>
    <property type="molecule type" value="Genomic_DNA"/>
</dbReference>
<feature type="transmembrane region" description="Helical" evidence="1">
    <location>
        <begin position="48"/>
        <end position="69"/>
    </location>
</feature>
<feature type="transmembrane region" description="Helical" evidence="1">
    <location>
        <begin position="81"/>
        <end position="105"/>
    </location>
</feature>
<proteinExistence type="predicted"/>
<keyword evidence="1" id="KW-1133">Transmembrane helix</keyword>
<comment type="caution">
    <text evidence="2">The sequence shown here is derived from an EMBL/GenBank/DDBJ whole genome shotgun (WGS) entry which is preliminary data.</text>
</comment>
<organism evidence="2 3">
    <name type="scientific">Deinococcus enclensis</name>
    <dbReference type="NCBI Taxonomy" id="1049582"/>
    <lineage>
        <taxon>Bacteria</taxon>
        <taxon>Thermotogati</taxon>
        <taxon>Deinococcota</taxon>
        <taxon>Deinococci</taxon>
        <taxon>Deinococcales</taxon>
        <taxon>Deinococcaceae</taxon>
        <taxon>Deinococcus</taxon>
    </lineage>
</organism>
<protein>
    <submittedName>
        <fullName evidence="2">Lipoprotein signal peptidase</fullName>
    </submittedName>
</protein>
<reference evidence="2 3" key="1">
    <citation type="submission" date="2023-07" db="EMBL/GenBank/DDBJ databases">
        <title>Genomic Encyclopedia of Type Strains, Phase IV (KMG-IV): sequencing the most valuable type-strain genomes for metagenomic binning, comparative biology and taxonomic classification.</title>
        <authorList>
            <person name="Goeker M."/>
        </authorList>
    </citation>
    <scope>NUCLEOTIDE SEQUENCE [LARGE SCALE GENOMIC DNA]</scope>
    <source>
        <strain evidence="2 3">NIO-1023</strain>
    </source>
</reference>
<evidence type="ECO:0000313" key="3">
    <source>
        <dbReference type="Proteomes" id="UP001232163"/>
    </source>
</evidence>
<keyword evidence="1" id="KW-0472">Membrane</keyword>
<name>A0ABT9MAK9_9DEIO</name>
<dbReference type="Proteomes" id="UP001232163">
    <property type="component" value="Unassembled WGS sequence"/>
</dbReference>
<keyword evidence="2" id="KW-0449">Lipoprotein</keyword>
<feature type="transmembrane region" description="Helical" evidence="1">
    <location>
        <begin position="21"/>
        <end position="42"/>
    </location>
</feature>
<gene>
    <name evidence="2" type="ORF">QO006_001029</name>
</gene>
<evidence type="ECO:0000256" key="1">
    <source>
        <dbReference type="SAM" id="Phobius"/>
    </source>
</evidence>
<accession>A0ABT9MAK9</accession>
<dbReference type="RefSeq" id="WP_307464654.1">
    <property type="nucleotide sequence ID" value="NZ_JAURUR010000002.1"/>
</dbReference>
<keyword evidence="3" id="KW-1185">Reference proteome</keyword>
<sequence length="138" mass="15111">MTQASRLTRQELDDLAQVVRYLLLCILASFAVGVLGAAFAIALESNALLTLTVILKSLIGLVMLALYFFMLRLSQHPRPWLYPALAFVLGSGLIGNLSLIVWIMIGVHISRVNQTVLTPKGFEVGLLGPRRRQAPARA</sequence>